<evidence type="ECO:0000256" key="6">
    <source>
        <dbReference type="SAM" id="MobiDB-lite"/>
    </source>
</evidence>
<keyword evidence="4 7" id="KW-1133">Transmembrane helix</keyword>
<feature type="compositionally biased region" description="Polar residues" evidence="6">
    <location>
        <begin position="1"/>
        <end position="10"/>
    </location>
</feature>
<dbReference type="PROSITE" id="PS50850">
    <property type="entry name" value="MFS"/>
    <property type="match status" value="1"/>
</dbReference>
<feature type="transmembrane region" description="Helical" evidence="7">
    <location>
        <begin position="381"/>
        <end position="399"/>
    </location>
</feature>
<feature type="transmembrane region" description="Helical" evidence="7">
    <location>
        <begin position="87"/>
        <end position="107"/>
    </location>
</feature>
<feature type="transmembrane region" description="Helical" evidence="7">
    <location>
        <begin position="533"/>
        <end position="551"/>
    </location>
</feature>
<evidence type="ECO:0000256" key="7">
    <source>
        <dbReference type="SAM" id="Phobius"/>
    </source>
</evidence>
<feature type="transmembrane region" description="Helical" evidence="7">
    <location>
        <begin position="277"/>
        <end position="296"/>
    </location>
</feature>
<dbReference type="AlphaFoldDB" id="A0A0D2FGP3"/>
<evidence type="ECO:0000256" key="2">
    <source>
        <dbReference type="ARBA" id="ARBA00022448"/>
    </source>
</evidence>
<feature type="transmembrane region" description="Helical" evidence="7">
    <location>
        <begin position="441"/>
        <end position="464"/>
    </location>
</feature>
<feature type="transmembrane region" description="Helical" evidence="7">
    <location>
        <begin position="245"/>
        <end position="265"/>
    </location>
</feature>
<feature type="transmembrane region" description="Helical" evidence="7">
    <location>
        <begin position="172"/>
        <end position="191"/>
    </location>
</feature>
<keyword evidence="10" id="KW-1185">Reference proteome</keyword>
<dbReference type="EMBL" id="KN847481">
    <property type="protein sequence ID" value="KIX01177.1"/>
    <property type="molecule type" value="Genomic_DNA"/>
</dbReference>
<accession>A0A0D2FGP3</accession>
<dbReference type="PROSITE" id="PS00216">
    <property type="entry name" value="SUGAR_TRANSPORT_1"/>
    <property type="match status" value="1"/>
</dbReference>
<dbReference type="VEuPathDB" id="FungiDB:Z518_08902"/>
<dbReference type="STRING" id="1442369.A0A0D2FGP3"/>
<dbReference type="OrthoDB" id="4139357at2759"/>
<sequence>MQEMTAQKNETQTEHLESGPDNVPIESHQSQSAAGTDPGPNKISLKTWLAIIALTVIYSCGLSTYVLVSSVLTYINDDLGPVSTYSWISSAKTVSTAVAAVLAGTLSDLFGRRWFTIGSGLFGLAACIVGATAQSVNQVIASMAMMGVVSGGSLNCFACSSELVSKKQRGPVLSFINFSAIIWSSFGSLIANSMVVSSGGWRAIFYLGMAMNAAGAILSFAFYYPAKPLATKDITRREIIQGFDWVGLFGISTGPTLLIIAIIWAGGEYEFNSPQVLGSFITGILLCVALCVYEVYIPKTPLLHPYLFRQVRTFTLLLFITFTSGMLYYSLVAFFPQYLRLVFVGNNPIRIGTYGLPLGLGGTVGGVTVGLVSSRIGHTRLSLTFGVAVQVLFIGLMALPDLSEVGMALAFSGLGGLGIGWEQILTIILVQLSTSDEWIGFATGTLSFFRLFGGSVGIAVYTTIFSREAAKLLPSRLTAAVTAEGLPSASVSQFVEQFLRPGGSVSAVPGITPGVLEAASRATRGSYLDAFKLVWYTSVGFGGLTVLAAVFTKDLSHEFNDVVAQHLKNEKCTESPEKETV</sequence>
<reference evidence="9 10" key="1">
    <citation type="submission" date="2015-01" db="EMBL/GenBank/DDBJ databases">
        <title>The Genome Sequence of Rhinocladiella mackenzie CBS 650.93.</title>
        <authorList>
            <consortium name="The Broad Institute Genomics Platform"/>
            <person name="Cuomo C."/>
            <person name="de Hoog S."/>
            <person name="Gorbushina A."/>
            <person name="Stielow B."/>
            <person name="Teixiera M."/>
            <person name="Abouelleil A."/>
            <person name="Chapman S.B."/>
            <person name="Priest M."/>
            <person name="Young S.K."/>
            <person name="Wortman J."/>
            <person name="Nusbaum C."/>
            <person name="Birren B."/>
        </authorList>
    </citation>
    <scope>NUCLEOTIDE SEQUENCE [LARGE SCALE GENOMIC DNA]</scope>
    <source>
        <strain evidence="9 10">CBS 650.93</strain>
    </source>
</reference>
<dbReference type="SUPFAM" id="SSF103473">
    <property type="entry name" value="MFS general substrate transporter"/>
    <property type="match status" value="1"/>
</dbReference>
<evidence type="ECO:0000313" key="9">
    <source>
        <dbReference type="EMBL" id="KIX01177.1"/>
    </source>
</evidence>
<keyword evidence="3 7" id="KW-0812">Transmembrane</keyword>
<dbReference type="InterPro" id="IPR010573">
    <property type="entry name" value="MFS_Str1/Tri12-like"/>
</dbReference>
<protein>
    <recommendedName>
        <fullName evidence="8">Major facilitator superfamily (MFS) profile domain-containing protein</fullName>
    </recommendedName>
</protein>
<dbReference type="PANTHER" id="PTHR23501:SF109">
    <property type="entry name" value="MAJOR FACILITATOR SUPERFAMILY (MFS) PROFILE DOMAIN-CONTAINING PROTEIN-RELATED"/>
    <property type="match status" value="1"/>
</dbReference>
<dbReference type="Proteomes" id="UP000053617">
    <property type="component" value="Unassembled WGS sequence"/>
</dbReference>
<feature type="transmembrane region" description="Helical" evidence="7">
    <location>
        <begin position="316"/>
        <end position="339"/>
    </location>
</feature>
<dbReference type="PANTHER" id="PTHR23501">
    <property type="entry name" value="MAJOR FACILITATOR SUPERFAMILY"/>
    <property type="match status" value="1"/>
</dbReference>
<dbReference type="Pfam" id="PF06609">
    <property type="entry name" value="TRI12"/>
    <property type="match status" value="1"/>
</dbReference>
<feature type="region of interest" description="Disordered" evidence="6">
    <location>
        <begin position="1"/>
        <end position="38"/>
    </location>
</feature>
<dbReference type="InterPro" id="IPR036259">
    <property type="entry name" value="MFS_trans_sf"/>
</dbReference>
<feature type="transmembrane region" description="Helical" evidence="7">
    <location>
        <begin position="48"/>
        <end position="75"/>
    </location>
</feature>
<dbReference type="InterPro" id="IPR005829">
    <property type="entry name" value="Sugar_transporter_CS"/>
</dbReference>
<feature type="transmembrane region" description="Helical" evidence="7">
    <location>
        <begin position="139"/>
        <end position="160"/>
    </location>
</feature>
<evidence type="ECO:0000256" key="3">
    <source>
        <dbReference type="ARBA" id="ARBA00022692"/>
    </source>
</evidence>
<evidence type="ECO:0000256" key="4">
    <source>
        <dbReference type="ARBA" id="ARBA00022989"/>
    </source>
</evidence>
<feature type="transmembrane region" description="Helical" evidence="7">
    <location>
        <begin position="203"/>
        <end position="224"/>
    </location>
</feature>
<dbReference type="GO" id="GO:0022857">
    <property type="term" value="F:transmembrane transporter activity"/>
    <property type="evidence" value="ECO:0007669"/>
    <property type="project" value="InterPro"/>
</dbReference>
<dbReference type="InterPro" id="IPR053791">
    <property type="entry name" value="MFS_Tri12-like"/>
</dbReference>
<dbReference type="CDD" id="cd06179">
    <property type="entry name" value="MFS_TRI12_like"/>
    <property type="match status" value="1"/>
</dbReference>
<dbReference type="RefSeq" id="XP_013268313.1">
    <property type="nucleotide sequence ID" value="XM_013412859.1"/>
</dbReference>
<feature type="transmembrane region" description="Helical" evidence="7">
    <location>
        <begin position="114"/>
        <end position="133"/>
    </location>
</feature>
<proteinExistence type="predicted"/>
<evidence type="ECO:0000256" key="5">
    <source>
        <dbReference type="ARBA" id="ARBA00023136"/>
    </source>
</evidence>
<organism evidence="9 10">
    <name type="scientific">Rhinocladiella mackenziei CBS 650.93</name>
    <dbReference type="NCBI Taxonomy" id="1442369"/>
    <lineage>
        <taxon>Eukaryota</taxon>
        <taxon>Fungi</taxon>
        <taxon>Dikarya</taxon>
        <taxon>Ascomycota</taxon>
        <taxon>Pezizomycotina</taxon>
        <taxon>Eurotiomycetes</taxon>
        <taxon>Chaetothyriomycetidae</taxon>
        <taxon>Chaetothyriales</taxon>
        <taxon>Herpotrichiellaceae</taxon>
        <taxon>Rhinocladiella</taxon>
    </lineage>
</organism>
<evidence type="ECO:0000313" key="10">
    <source>
        <dbReference type="Proteomes" id="UP000053617"/>
    </source>
</evidence>
<gene>
    <name evidence="9" type="ORF">Z518_08902</name>
</gene>
<feature type="transmembrane region" description="Helical" evidence="7">
    <location>
        <begin position="351"/>
        <end position="372"/>
    </location>
</feature>
<feature type="domain" description="Major facilitator superfamily (MFS) profile" evidence="8">
    <location>
        <begin position="49"/>
        <end position="560"/>
    </location>
</feature>
<name>A0A0D2FGP3_9EURO</name>
<comment type="subcellular location">
    <subcellularLocation>
        <location evidence="1">Membrane</location>
        <topology evidence="1">Multi-pass membrane protein</topology>
    </subcellularLocation>
</comment>
<keyword evidence="5 7" id="KW-0472">Membrane</keyword>
<keyword evidence="2" id="KW-0813">Transport</keyword>
<evidence type="ECO:0000256" key="1">
    <source>
        <dbReference type="ARBA" id="ARBA00004141"/>
    </source>
</evidence>
<dbReference type="InterPro" id="IPR020846">
    <property type="entry name" value="MFS_dom"/>
</dbReference>
<dbReference type="HOGENOM" id="CLU_000960_25_2_1"/>
<dbReference type="GeneID" id="25296973"/>
<dbReference type="Gene3D" id="1.20.1250.20">
    <property type="entry name" value="MFS general substrate transporter like domains"/>
    <property type="match status" value="2"/>
</dbReference>
<dbReference type="GO" id="GO:0005886">
    <property type="term" value="C:plasma membrane"/>
    <property type="evidence" value="ECO:0007669"/>
    <property type="project" value="TreeGrafter"/>
</dbReference>
<evidence type="ECO:0000259" key="8">
    <source>
        <dbReference type="PROSITE" id="PS50850"/>
    </source>
</evidence>